<keyword evidence="2 11" id="KW-0963">Cytoplasm</keyword>
<dbReference type="Gene3D" id="3.30.1900.20">
    <property type="match status" value="1"/>
</dbReference>
<dbReference type="FunFam" id="3.30.420.10:FF:000045">
    <property type="entry name" value="3'-5' exonuclease DinG"/>
    <property type="match status" value="1"/>
</dbReference>
<evidence type="ECO:0000256" key="6">
    <source>
        <dbReference type="ARBA" id="ARBA00022722"/>
    </source>
</evidence>
<dbReference type="SUPFAM" id="SSF160975">
    <property type="entry name" value="AF1531-like"/>
    <property type="match status" value="1"/>
</dbReference>
<dbReference type="eggNOG" id="COG2176">
    <property type="taxonomic scope" value="Bacteria"/>
</dbReference>
<evidence type="ECO:0000256" key="10">
    <source>
        <dbReference type="ARBA" id="ARBA00049244"/>
    </source>
</evidence>
<evidence type="ECO:0000256" key="3">
    <source>
        <dbReference type="ARBA" id="ARBA00022679"/>
    </source>
</evidence>
<dbReference type="Pfam" id="PF02811">
    <property type="entry name" value="PHP"/>
    <property type="match status" value="1"/>
</dbReference>
<organism evidence="14 15">
    <name type="scientific">Mycoplasma mobile (strain ATCC 43663 / 163K / NCTC 11711)</name>
    <name type="common">Mesomycoplasma mobile</name>
    <dbReference type="NCBI Taxonomy" id="267748"/>
    <lineage>
        <taxon>Bacteria</taxon>
        <taxon>Bacillati</taxon>
        <taxon>Mycoplasmatota</taxon>
        <taxon>Mycoplasmoidales</taxon>
        <taxon>Metamycoplasmataceae</taxon>
        <taxon>Mesomycoplasma</taxon>
    </lineage>
</organism>
<keyword evidence="7 11" id="KW-0378">Hydrolase</keyword>
<dbReference type="InterPro" id="IPR006054">
    <property type="entry name" value="DnaQ"/>
</dbReference>
<evidence type="ECO:0000313" key="14">
    <source>
        <dbReference type="EMBL" id="AAT27543.1"/>
    </source>
</evidence>
<dbReference type="InterPro" id="IPR013520">
    <property type="entry name" value="Ribonucl_H"/>
</dbReference>
<dbReference type="CDD" id="cd04484">
    <property type="entry name" value="polC_OBF"/>
    <property type="match status" value="1"/>
</dbReference>
<keyword evidence="5 11" id="KW-0235">DNA replication</keyword>
<evidence type="ECO:0000256" key="7">
    <source>
        <dbReference type="ARBA" id="ARBA00022801"/>
    </source>
</evidence>
<dbReference type="SMART" id="SM00479">
    <property type="entry name" value="EXOIII"/>
    <property type="match status" value="1"/>
</dbReference>
<evidence type="ECO:0000256" key="4">
    <source>
        <dbReference type="ARBA" id="ARBA00022695"/>
    </source>
</evidence>
<dbReference type="InterPro" id="IPR003141">
    <property type="entry name" value="Pol/His_phosphatase_N"/>
</dbReference>
<dbReference type="EMBL" id="AE017308">
    <property type="protein sequence ID" value="AAT27543.1"/>
    <property type="molecule type" value="Genomic_DNA"/>
</dbReference>
<sequence length="1433" mass="165286">MIKKQAFEKFCKEINYLIPQELENTFIIKSVLDHKIDAFVLHFSIFYVVDYKIISNFINTIKKNFAYKTIIKFSIENLVYKQETILDYINNLIFNIYKIEDFINNLNKNNFQMAENGVLKIFYTSEHEKNRYQNYQNFIEISMENLGFETFKIIFEKSEIFLQQENDDEKLIADFLKNQNLSKNIEEKKSKIFKSSSKKMYKKTVKELYDTFEQDVYVEAYVVDKKIFETKNKNLILTITISDNTEAIKLRRFFESKDQLNSFDITNIGDFIVIEGKVDFDTFNKEKIIYPKTITISKDKKESSVDMEIEKRIELSIRTTMSTMDGFKEADDFVSFAKQLNHESLAIVDIDSVQSFPNFFNAVKKANIKGIYGASFSTIFKNNQAIKNLKKNTLIKNETYVVFDLETTGLSPIFDDIIEFGAQKILNGKVIDTLQFFVKPNKEISEKITLITGIKNQDVENAISEKEALKKILEFMGDHTVVAHNATFDMNFINEKIEKYNFQESNLQIIDTLVVSKIIEPEAKKFSLENLASRSGIIYNSTEAHRADYDADVLAKVWNLYIQKLSDMNVKYFDDIYNFKSNIIYEKTRPFEITILAKNQSGLKELFQKISLTSTKQYFNGPKMFFEDLLEKSKNILIGSGTLKSLIINEVFRGTRKGLREYLKYFDYVEIIPPKNFSHWIKNEDILKEELLEGLKILVEESKKLNKIVVAVGDVRYVQKDEKILHEIYINAKGLQGIRHPLFKYDQSETDYPTLNYLNTQEMIDQFLFLQDNDLIKEIVVKNTHLISNQIENNIEVIKKDLFTPKIENSANLLRELVYAKAFEIYGKNLPELIISRIEKELNPIIEQGYDVIYWISHKIVAKSLEDGYIVGSRGSVGSSLVAYLSGITEVNPLPPHYICSNCKDCEFIKNLDITSGYDLPHKNCNNCYKALKREGQTIPFETFLGFGANKVPDIDLNFSNEYQHIVHDEVRKWFGEDHCFRAGTISKTADKTAYGYVLAWAEENNLTFSNAFIGYLASKIVGTKRTTGQHPGGIIVIPKDFSVEDFTPINFPANDPNSSWKTTHFDFHAIHDNVLKLDLLGHNDPTAIKFLTSLTNVNVFDIPFNDEKVLSLFTSTKALNIKPEDISGEHTGALGFPEFGTTFVRKMLVSAKAKSFSDLISVSGLSHGTDVWNNNAEDLILKKNLQLKDIISCRDDIMVFLITKGVNELKAFQIMENVRKGKGLNSEEEQLLKAHKVSDWYIDSLNKIKYMFPKAHAAAYVMMAWRIAWFKLYYPLEFYASYFTTRADFIDIKIMSSTKKTISEKLSDFKRRRNSKGEDKLSAKEQGLITVLEIAEEMYARGFKISKISINKSEATNWIIDKESNSLIPPFNAMDGLGVAVAESIIEQRKKKPFISIEDVIERTSVNKTLNEKFIELEIYEDLNESNQTSLF</sequence>
<dbReference type="InterPro" id="IPR012340">
    <property type="entry name" value="NA-bd_OB-fold"/>
</dbReference>
<dbReference type="CDD" id="cd06127">
    <property type="entry name" value="DEDDh"/>
    <property type="match status" value="1"/>
</dbReference>
<evidence type="ECO:0000259" key="12">
    <source>
        <dbReference type="SMART" id="SM00479"/>
    </source>
</evidence>
<dbReference type="InterPro" id="IPR040982">
    <property type="entry name" value="DNA_pol3_finger"/>
</dbReference>
<dbReference type="HOGENOM" id="CLU_003297_2_0_14"/>
<dbReference type="InterPro" id="IPR029460">
    <property type="entry name" value="DNAPol_HHH"/>
</dbReference>
<dbReference type="InterPro" id="IPR006308">
    <property type="entry name" value="Pol_III_a_PolC-type_gram_pos"/>
</dbReference>
<keyword evidence="9 11" id="KW-0239">DNA-directed DNA polymerase</keyword>
<dbReference type="GO" id="GO:0003677">
    <property type="term" value="F:DNA binding"/>
    <property type="evidence" value="ECO:0007669"/>
    <property type="project" value="UniProtKB-UniRule"/>
</dbReference>
<dbReference type="OrthoDB" id="9804290at2"/>
<dbReference type="InterPro" id="IPR044923">
    <property type="entry name" value="PolC_middle_finger_sf"/>
</dbReference>
<dbReference type="SUPFAM" id="SSF53098">
    <property type="entry name" value="Ribonuclease H-like"/>
    <property type="match status" value="1"/>
</dbReference>
<reference evidence="14 15" key="1">
    <citation type="journal article" date="2004" name="Genome Res.">
        <title>The complete genome and proteome of Mycoplasma mobile.</title>
        <authorList>
            <person name="Jaffe J.D."/>
            <person name="Stange-Thomann N."/>
            <person name="Smith C."/>
            <person name="DeCaprio D."/>
            <person name="Fisher S."/>
            <person name="Butler J."/>
            <person name="Calvo S."/>
            <person name="Elkins T."/>
            <person name="FitzGerald M.G."/>
            <person name="Hafez N."/>
            <person name="Kodira C.D."/>
            <person name="Major J."/>
            <person name="Wang S."/>
            <person name="Wilkinson J."/>
            <person name="Nicol R."/>
            <person name="Nusbaum C."/>
            <person name="Birren B."/>
            <person name="Berg H.C."/>
            <person name="Church G.M."/>
        </authorList>
    </citation>
    <scope>NUCLEOTIDE SEQUENCE [LARGE SCALE GENOMIC DNA]</scope>
    <source>
        <strain evidence="15">ATCC 43663 / 163K / NCTC 11711</strain>
    </source>
</reference>
<evidence type="ECO:0000259" key="13">
    <source>
        <dbReference type="SMART" id="SM00481"/>
    </source>
</evidence>
<dbReference type="GO" id="GO:0008408">
    <property type="term" value="F:3'-5' exonuclease activity"/>
    <property type="evidence" value="ECO:0007669"/>
    <property type="project" value="UniProtKB-UniRule"/>
</dbReference>
<feature type="domain" description="Exonuclease" evidence="12">
    <location>
        <begin position="399"/>
        <end position="567"/>
    </location>
</feature>
<dbReference type="PANTHER" id="PTHR32294">
    <property type="entry name" value="DNA POLYMERASE III SUBUNIT ALPHA"/>
    <property type="match status" value="1"/>
</dbReference>
<dbReference type="Pfam" id="PF00929">
    <property type="entry name" value="RNase_T"/>
    <property type="match status" value="1"/>
</dbReference>
<dbReference type="KEGG" id="mmo:MMOB0570"/>
<feature type="domain" description="Polymerase/histidinol phosphatase N-terminal" evidence="13">
    <location>
        <begin position="313"/>
        <end position="380"/>
    </location>
</feature>
<dbReference type="Gene3D" id="3.20.20.140">
    <property type="entry name" value="Metal-dependent hydrolases"/>
    <property type="match status" value="1"/>
</dbReference>
<evidence type="ECO:0000256" key="2">
    <source>
        <dbReference type="ARBA" id="ARBA00022490"/>
    </source>
</evidence>
<dbReference type="GO" id="GO:0006261">
    <property type="term" value="P:DNA-templated DNA replication"/>
    <property type="evidence" value="ECO:0007669"/>
    <property type="project" value="UniProtKB-UniRule"/>
</dbReference>
<keyword evidence="4 11" id="KW-0548">Nucleotidyltransferase</keyword>
<dbReference type="Gene3D" id="2.40.50.140">
    <property type="entry name" value="Nucleic acid-binding proteins"/>
    <property type="match status" value="1"/>
</dbReference>
<dbReference type="Gene3D" id="6.10.140.1510">
    <property type="match status" value="1"/>
</dbReference>
<dbReference type="GO" id="GO:0005737">
    <property type="term" value="C:cytoplasm"/>
    <property type="evidence" value="ECO:0007669"/>
    <property type="project" value="UniProtKB-SubCell"/>
</dbReference>
<dbReference type="GO" id="GO:0003887">
    <property type="term" value="F:DNA-directed DNA polymerase activity"/>
    <property type="evidence" value="ECO:0007669"/>
    <property type="project" value="UniProtKB-UniRule"/>
</dbReference>
<dbReference type="HAMAP" id="MF_00356">
    <property type="entry name" value="DNApol_PolC"/>
    <property type="match status" value="1"/>
</dbReference>
<dbReference type="NCBIfam" id="TIGR01405">
    <property type="entry name" value="polC_Gram_pos"/>
    <property type="match status" value="1"/>
</dbReference>
<evidence type="ECO:0000256" key="9">
    <source>
        <dbReference type="ARBA" id="ARBA00022932"/>
    </source>
</evidence>
<gene>
    <name evidence="14" type="primary">dnaE</name>
    <name evidence="11" type="synonym">polC</name>
    <name evidence="14" type="ordered locus">MMOB0570</name>
</gene>
<dbReference type="Proteomes" id="UP000009072">
    <property type="component" value="Chromosome"/>
</dbReference>
<evidence type="ECO:0000256" key="5">
    <source>
        <dbReference type="ARBA" id="ARBA00022705"/>
    </source>
</evidence>
<comment type="subcellular location">
    <subcellularLocation>
        <location evidence="11">Cytoplasm</location>
    </subcellularLocation>
</comment>
<keyword evidence="15" id="KW-1185">Reference proteome</keyword>
<dbReference type="Gene3D" id="1.10.150.870">
    <property type="match status" value="1"/>
</dbReference>
<evidence type="ECO:0000313" key="15">
    <source>
        <dbReference type="Proteomes" id="UP000009072"/>
    </source>
</evidence>
<name>Q6KIN3_MYCM1</name>
<keyword evidence="8 11" id="KW-0269">Exonuclease</keyword>
<dbReference type="PANTHER" id="PTHR32294:SF5">
    <property type="entry name" value="DNA POLYMERASE III POLC-TYPE"/>
    <property type="match status" value="1"/>
</dbReference>
<dbReference type="InterPro" id="IPR004013">
    <property type="entry name" value="PHP_dom"/>
</dbReference>
<dbReference type="Gene3D" id="3.30.420.10">
    <property type="entry name" value="Ribonuclease H-like superfamily/Ribonuclease H"/>
    <property type="match status" value="1"/>
</dbReference>
<comment type="function">
    <text evidence="1 11">Required for replicative DNA synthesis. This DNA polymerase also exhibits 3' to 5' exonuclease activity.</text>
</comment>
<dbReference type="InterPro" id="IPR012337">
    <property type="entry name" value="RNaseH-like_sf"/>
</dbReference>
<dbReference type="RefSeq" id="WP_011264577.1">
    <property type="nucleotide sequence ID" value="NC_006908.1"/>
</dbReference>
<evidence type="ECO:0000256" key="1">
    <source>
        <dbReference type="ARBA" id="ARBA00003452"/>
    </source>
</evidence>
<dbReference type="InterPro" id="IPR004805">
    <property type="entry name" value="DnaE2/DnaE/PolC"/>
</dbReference>
<comment type="catalytic activity">
    <reaction evidence="10 11">
        <text>DNA(n) + a 2'-deoxyribonucleoside 5'-triphosphate = DNA(n+1) + diphosphate</text>
        <dbReference type="Rhea" id="RHEA:22508"/>
        <dbReference type="Rhea" id="RHEA-COMP:17339"/>
        <dbReference type="Rhea" id="RHEA-COMP:17340"/>
        <dbReference type="ChEBI" id="CHEBI:33019"/>
        <dbReference type="ChEBI" id="CHEBI:61560"/>
        <dbReference type="ChEBI" id="CHEBI:173112"/>
        <dbReference type="EC" id="2.7.7.7"/>
    </reaction>
</comment>
<dbReference type="STRING" id="267748.MMOB0570"/>
<accession>Q6KIN3</accession>
<dbReference type="SMART" id="SM00481">
    <property type="entry name" value="POLIIIAc"/>
    <property type="match status" value="1"/>
</dbReference>
<keyword evidence="3 11" id="KW-0808">Transferase</keyword>
<dbReference type="Pfam" id="PF14579">
    <property type="entry name" value="HHH_6"/>
    <property type="match status" value="1"/>
</dbReference>
<proteinExistence type="inferred from homology"/>
<dbReference type="InterPro" id="IPR011708">
    <property type="entry name" value="DNA_pol3_alpha_NTPase_dom"/>
</dbReference>
<comment type="similarity">
    <text evidence="11">Belongs to the DNA polymerase type-C family. PolC subfamily.</text>
</comment>
<dbReference type="NCBIfam" id="TIGR00573">
    <property type="entry name" value="dnaq"/>
    <property type="match status" value="1"/>
</dbReference>
<keyword evidence="6 11" id="KW-0540">Nuclease</keyword>
<dbReference type="InterPro" id="IPR036397">
    <property type="entry name" value="RNaseH_sf"/>
</dbReference>
<dbReference type="Gene3D" id="1.10.150.700">
    <property type="entry name" value="PolC, middle finger domain"/>
    <property type="match status" value="1"/>
</dbReference>
<dbReference type="EC" id="2.7.7.7" evidence="11"/>
<evidence type="ECO:0000256" key="11">
    <source>
        <dbReference type="HAMAP-Rule" id="MF_00356"/>
    </source>
</evidence>
<dbReference type="Pfam" id="PF07733">
    <property type="entry name" value="DNA_pol3_alpha"/>
    <property type="match status" value="2"/>
</dbReference>
<dbReference type="NCBIfam" id="NF001688">
    <property type="entry name" value="PRK00448.1"/>
    <property type="match status" value="1"/>
</dbReference>
<protein>
    <recommendedName>
        <fullName evidence="11">DNA polymerase III PolC-type</fullName>
        <shortName evidence="11">PolIII</shortName>
        <ecNumber evidence="11">2.7.7.7</ecNumber>
    </recommendedName>
</protein>
<dbReference type="Pfam" id="PF17657">
    <property type="entry name" value="DNA_pol3_finger"/>
    <property type="match status" value="1"/>
</dbReference>
<evidence type="ECO:0000256" key="8">
    <source>
        <dbReference type="ARBA" id="ARBA00022839"/>
    </source>
</evidence>